<dbReference type="Proteomes" id="UP000683925">
    <property type="component" value="Unassembled WGS sequence"/>
</dbReference>
<evidence type="ECO:0000313" key="1">
    <source>
        <dbReference type="EMBL" id="CAD8138047.1"/>
    </source>
</evidence>
<dbReference type="EMBL" id="CAJJDP010000008">
    <property type="protein sequence ID" value="CAD8138047.1"/>
    <property type="molecule type" value="Genomic_DNA"/>
</dbReference>
<reference evidence="1" key="1">
    <citation type="submission" date="2021-01" db="EMBL/GenBank/DDBJ databases">
        <authorList>
            <consortium name="Genoscope - CEA"/>
            <person name="William W."/>
        </authorList>
    </citation>
    <scope>NUCLEOTIDE SEQUENCE</scope>
</reference>
<protein>
    <submittedName>
        <fullName evidence="1">Uncharacterized protein</fullName>
    </submittedName>
</protein>
<dbReference type="OrthoDB" id="316252at2759"/>
<dbReference type="AlphaFoldDB" id="A0A8S1SFD7"/>
<organism evidence="1 2">
    <name type="scientific">Paramecium octaurelia</name>
    <dbReference type="NCBI Taxonomy" id="43137"/>
    <lineage>
        <taxon>Eukaryota</taxon>
        <taxon>Sar</taxon>
        <taxon>Alveolata</taxon>
        <taxon>Ciliophora</taxon>
        <taxon>Intramacronucleata</taxon>
        <taxon>Oligohymenophorea</taxon>
        <taxon>Peniculida</taxon>
        <taxon>Parameciidae</taxon>
        <taxon>Paramecium</taxon>
    </lineage>
</organism>
<proteinExistence type="predicted"/>
<gene>
    <name evidence="1" type="ORF">POCTA_138.1.T0090158</name>
</gene>
<accession>A0A8S1SFD7</accession>
<name>A0A8S1SFD7_PAROT</name>
<comment type="caution">
    <text evidence="1">The sequence shown here is derived from an EMBL/GenBank/DDBJ whole genome shotgun (WGS) entry which is preliminary data.</text>
</comment>
<keyword evidence="2" id="KW-1185">Reference proteome</keyword>
<dbReference type="OMA" id="QMKSKKV"/>
<evidence type="ECO:0000313" key="2">
    <source>
        <dbReference type="Proteomes" id="UP000683925"/>
    </source>
</evidence>
<sequence>MKCIPPSVFSDLKRRQLIFVITNKIERNQPIYLHFSKSTTLEGQMKSKKVLGIKKKIKKKIYIIFINGESLGSPYNTNQFLLKKHESLDNNNRKEVQPPGSLLSYLLNEKKVDHQSPITKNFDSIKETQELPQVPINQYQI</sequence>